<keyword evidence="2" id="KW-1185">Reference proteome</keyword>
<accession>A0A9N9EM13</accession>
<feature type="non-terminal residue" evidence="1">
    <location>
        <position position="1"/>
    </location>
</feature>
<comment type="caution">
    <text evidence="1">The sequence shown here is derived from an EMBL/GenBank/DDBJ whole genome shotgun (WGS) entry which is preliminary data.</text>
</comment>
<gene>
    <name evidence="1" type="ORF">CPELLU_LOCUS10874</name>
</gene>
<sequence>NNDVSLKQIENSLVYFQLFNDKKLEIGSIINLFDIIFGEQGDVEKTSTTTQRISNMDFDLISVIESEL</sequence>
<proteinExistence type="predicted"/>
<dbReference type="Proteomes" id="UP000789759">
    <property type="component" value="Unassembled WGS sequence"/>
</dbReference>
<reference evidence="1" key="1">
    <citation type="submission" date="2021-06" db="EMBL/GenBank/DDBJ databases">
        <authorList>
            <person name="Kallberg Y."/>
            <person name="Tangrot J."/>
            <person name="Rosling A."/>
        </authorList>
    </citation>
    <scope>NUCLEOTIDE SEQUENCE</scope>
    <source>
        <strain evidence="1">FL966</strain>
    </source>
</reference>
<dbReference type="EMBL" id="CAJVQA010009220">
    <property type="protein sequence ID" value="CAG8682472.1"/>
    <property type="molecule type" value="Genomic_DNA"/>
</dbReference>
<protein>
    <submittedName>
        <fullName evidence="1">13583_t:CDS:1</fullName>
    </submittedName>
</protein>
<organism evidence="1 2">
    <name type="scientific">Cetraspora pellucida</name>
    <dbReference type="NCBI Taxonomy" id="1433469"/>
    <lineage>
        <taxon>Eukaryota</taxon>
        <taxon>Fungi</taxon>
        <taxon>Fungi incertae sedis</taxon>
        <taxon>Mucoromycota</taxon>
        <taxon>Glomeromycotina</taxon>
        <taxon>Glomeromycetes</taxon>
        <taxon>Diversisporales</taxon>
        <taxon>Gigasporaceae</taxon>
        <taxon>Cetraspora</taxon>
    </lineage>
</organism>
<dbReference type="OrthoDB" id="2348293at2759"/>
<name>A0A9N9EM13_9GLOM</name>
<dbReference type="AlphaFoldDB" id="A0A9N9EM13"/>
<evidence type="ECO:0000313" key="2">
    <source>
        <dbReference type="Proteomes" id="UP000789759"/>
    </source>
</evidence>
<evidence type="ECO:0000313" key="1">
    <source>
        <dbReference type="EMBL" id="CAG8682472.1"/>
    </source>
</evidence>